<sequence>MDYIQGRPTEYERMMNSGIVQAAYDHNENGTGRPANASTPSRLAMSASPHPSGSRAISVPAGLSHDSPNPPSLQTGSSSLKSPYPTDYLTPPENIDLSLQGLEEIDGCDSSFDPMVTTSTQPPQWPVSYTQDPFSLMSENVSTRHDSATPYARWFANQPSGVQLSQSASAMALPHSQQMGTSYAAGPSICGGPALHRALSTSTITTNGAATGSSCQKRLTESPLRPPALRTANTMPTFSSYAPVSRTAGTHPRSSPNPKGSVSEPLPANALEFDPFGLLPAVSSSLEDAALSSPPTKEAPMPPNSTPTYPMLKRNDILMPQHLRRIHERMPIVYDALNLMHNSPAHPKAQKANEFIESFQRSLKAPTGKYVTMLLDKMNKKRAEGKVPYEAISG</sequence>
<keyword evidence="3" id="KW-1185">Reference proteome</keyword>
<feature type="compositionally biased region" description="Polar residues" evidence="1">
    <location>
        <begin position="231"/>
        <end position="242"/>
    </location>
</feature>
<protein>
    <submittedName>
        <fullName evidence="2">Uncharacterized protein</fullName>
    </submittedName>
</protein>
<evidence type="ECO:0000313" key="2">
    <source>
        <dbReference type="EMBL" id="KAF1972758.1"/>
    </source>
</evidence>
<reference evidence="2" key="1">
    <citation type="journal article" date="2020" name="Stud. Mycol.">
        <title>101 Dothideomycetes genomes: a test case for predicting lifestyles and emergence of pathogens.</title>
        <authorList>
            <person name="Haridas S."/>
            <person name="Albert R."/>
            <person name="Binder M."/>
            <person name="Bloem J."/>
            <person name="Labutti K."/>
            <person name="Salamov A."/>
            <person name="Andreopoulos B."/>
            <person name="Baker S."/>
            <person name="Barry K."/>
            <person name="Bills G."/>
            <person name="Bluhm B."/>
            <person name="Cannon C."/>
            <person name="Castanera R."/>
            <person name="Culley D."/>
            <person name="Daum C."/>
            <person name="Ezra D."/>
            <person name="Gonzalez J."/>
            <person name="Henrissat B."/>
            <person name="Kuo A."/>
            <person name="Liang C."/>
            <person name="Lipzen A."/>
            <person name="Lutzoni F."/>
            <person name="Magnuson J."/>
            <person name="Mondo S."/>
            <person name="Nolan M."/>
            <person name="Ohm R."/>
            <person name="Pangilinan J."/>
            <person name="Park H.-J."/>
            <person name="Ramirez L."/>
            <person name="Alfaro M."/>
            <person name="Sun H."/>
            <person name="Tritt A."/>
            <person name="Yoshinaga Y."/>
            <person name="Zwiers L.-H."/>
            <person name="Turgeon B."/>
            <person name="Goodwin S."/>
            <person name="Spatafora J."/>
            <person name="Crous P."/>
            <person name="Grigoriev I."/>
        </authorList>
    </citation>
    <scope>NUCLEOTIDE SEQUENCE</scope>
    <source>
        <strain evidence="2">CBS 107.79</strain>
    </source>
</reference>
<feature type="region of interest" description="Disordered" evidence="1">
    <location>
        <begin position="22"/>
        <end position="86"/>
    </location>
</feature>
<gene>
    <name evidence="2" type="ORF">BU23DRAFT_568946</name>
</gene>
<dbReference type="AlphaFoldDB" id="A0A6A5V7E1"/>
<feature type="compositionally biased region" description="Polar residues" evidence="1">
    <location>
        <begin position="72"/>
        <end position="81"/>
    </location>
</feature>
<feature type="region of interest" description="Disordered" evidence="1">
    <location>
        <begin position="287"/>
        <end position="312"/>
    </location>
</feature>
<dbReference type="Proteomes" id="UP000800036">
    <property type="component" value="Unassembled WGS sequence"/>
</dbReference>
<accession>A0A6A5V7E1</accession>
<evidence type="ECO:0000313" key="3">
    <source>
        <dbReference type="Proteomes" id="UP000800036"/>
    </source>
</evidence>
<evidence type="ECO:0000256" key="1">
    <source>
        <dbReference type="SAM" id="MobiDB-lite"/>
    </source>
</evidence>
<dbReference type="OrthoDB" id="3800309at2759"/>
<feature type="region of interest" description="Disordered" evidence="1">
    <location>
        <begin position="205"/>
        <end position="266"/>
    </location>
</feature>
<name>A0A6A5V7E1_9PLEO</name>
<organism evidence="2 3">
    <name type="scientific">Bimuria novae-zelandiae CBS 107.79</name>
    <dbReference type="NCBI Taxonomy" id="1447943"/>
    <lineage>
        <taxon>Eukaryota</taxon>
        <taxon>Fungi</taxon>
        <taxon>Dikarya</taxon>
        <taxon>Ascomycota</taxon>
        <taxon>Pezizomycotina</taxon>
        <taxon>Dothideomycetes</taxon>
        <taxon>Pleosporomycetidae</taxon>
        <taxon>Pleosporales</taxon>
        <taxon>Massarineae</taxon>
        <taxon>Didymosphaeriaceae</taxon>
        <taxon>Bimuria</taxon>
    </lineage>
</organism>
<proteinExistence type="predicted"/>
<dbReference type="EMBL" id="ML976685">
    <property type="protein sequence ID" value="KAF1972758.1"/>
    <property type="molecule type" value="Genomic_DNA"/>
</dbReference>
<feature type="compositionally biased region" description="Polar residues" evidence="1">
    <location>
        <begin position="205"/>
        <end position="217"/>
    </location>
</feature>